<dbReference type="InterPro" id="IPR039508">
    <property type="entry name" value="KASH5_EF-hand-like_dom"/>
</dbReference>
<protein>
    <submittedName>
        <fullName evidence="11">LRMP protein</fullName>
    </submittedName>
</protein>
<feature type="domain" description="KASH5-like coiled-coil" evidence="10">
    <location>
        <begin position="118"/>
        <end position="306"/>
    </location>
</feature>
<dbReference type="Pfam" id="PF14662">
    <property type="entry name" value="KASH_CCD"/>
    <property type="match status" value="1"/>
</dbReference>
<organism evidence="11 12">
    <name type="scientific">Bucorvus abyssinicus</name>
    <name type="common">Northern ground-hornbill</name>
    <name type="synonym">Abyssinian ground-hornbill</name>
    <dbReference type="NCBI Taxonomy" id="153643"/>
    <lineage>
        <taxon>Eukaryota</taxon>
        <taxon>Metazoa</taxon>
        <taxon>Chordata</taxon>
        <taxon>Craniata</taxon>
        <taxon>Vertebrata</taxon>
        <taxon>Euteleostomi</taxon>
        <taxon>Archelosauria</taxon>
        <taxon>Archosauria</taxon>
        <taxon>Dinosauria</taxon>
        <taxon>Saurischia</taxon>
        <taxon>Theropoda</taxon>
        <taxon>Coelurosauria</taxon>
        <taxon>Aves</taxon>
        <taxon>Neognathae</taxon>
        <taxon>Neoaves</taxon>
        <taxon>Telluraves</taxon>
        <taxon>Coraciimorphae</taxon>
        <taxon>Bucerotiformes</taxon>
        <taxon>Bucorvidae</taxon>
        <taxon>Bucorvus</taxon>
    </lineage>
</organism>
<keyword evidence="7" id="KW-0472">Membrane</keyword>
<evidence type="ECO:0000313" key="11">
    <source>
        <dbReference type="EMBL" id="NWR54032.1"/>
    </source>
</evidence>
<dbReference type="InterPro" id="IPR008677">
    <property type="entry name" value="MRVI1"/>
</dbReference>
<dbReference type="InterPro" id="IPR028168">
    <property type="entry name" value="KASH5_CC"/>
</dbReference>
<evidence type="ECO:0000313" key="12">
    <source>
        <dbReference type="Proteomes" id="UP000551127"/>
    </source>
</evidence>
<evidence type="ECO:0000259" key="9">
    <source>
        <dbReference type="Pfam" id="PF14658"/>
    </source>
</evidence>
<keyword evidence="12" id="KW-1185">Reference proteome</keyword>
<feature type="coiled-coil region" evidence="8">
    <location>
        <begin position="126"/>
        <end position="310"/>
    </location>
</feature>
<evidence type="ECO:0000259" key="10">
    <source>
        <dbReference type="Pfam" id="PF14662"/>
    </source>
</evidence>
<comment type="subcellular location">
    <subcellularLocation>
        <location evidence="2">Cytoplasm</location>
    </subcellularLocation>
    <subcellularLocation>
        <location evidence="1">Membrane</location>
        <topology evidence="1">Single-pass membrane protein</topology>
    </subcellularLocation>
</comment>
<keyword evidence="3" id="KW-0963">Cytoplasm</keyword>
<comment type="caution">
    <text evidence="11">The sequence shown here is derived from an EMBL/GenBank/DDBJ whole genome shotgun (WGS) entry which is preliminary data.</text>
</comment>
<evidence type="ECO:0000256" key="3">
    <source>
        <dbReference type="ARBA" id="ARBA00022490"/>
    </source>
</evidence>
<dbReference type="PANTHER" id="PTHR15352:SF3">
    <property type="entry name" value="INOSITOL 1,4,5-TRIPHOSPHATE RECEPTOR ASSOCIATED 2"/>
    <property type="match status" value="1"/>
</dbReference>
<gene>
    <name evidence="11" type="primary">Lrmp</name>
    <name evidence="11" type="ORF">BUCABY_R15376</name>
</gene>
<evidence type="ECO:0000256" key="6">
    <source>
        <dbReference type="ARBA" id="ARBA00023054"/>
    </source>
</evidence>
<feature type="domain" description="Protein KASH5 EF-hand-like" evidence="9">
    <location>
        <begin position="4"/>
        <end position="58"/>
    </location>
</feature>
<evidence type="ECO:0000256" key="5">
    <source>
        <dbReference type="ARBA" id="ARBA00022989"/>
    </source>
</evidence>
<accession>A0A7K4Y4U0</accession>
<dbReference type="Pfam" id="PF14658">
    <property type="entry name" value="EF-hand_9"/>
    <property type="match status" value="1"/>
</dbReference>
<evidence type="ECO:0000256" key="2">
    <source>
        <dbReference type="ARBA" id="ARBA00004496"/>
    </source>
</evidence>
<evidence type="ECO:0000256" key="7">
    <source>
        <dbReference type="ARBA" id="ARBA00023136"/>
    </source>
</evidence>
<evidence type="ECO:0000256" key="8">
    <source>
        <dbReference type="SAM" id="Coils"/>
    </source>
</evidence>
<keyword evidence="4" id="KW-0812">Transmembrane</keyword>
<reference evidence="11 12" key="1">
    <citation type="submission" date="2019-09" db="EMBL/GenBank/DDBJ databases">
        <title>Bird 10,000 Genomes (B10K) Project - Family phase.</title>
        <authorList>
            <person name="Zhang G."/>
        </authorList>
    </citation>
    <scope>NUCLEOTIDE SEQUENCE [LARGE SCALE GENOMIC DNA]</scope>
    <source>
        <strain evidence="11">B10K-DU-012-80</strain>
    </source>
</reference>
<keyword evidence="5" id="KW-1133">Transmembrane helix</keyword>
<dbReference type="EMBL" id="VYZL01000165">
    <property type="protein sequence ID" value="NWR54032.1"/>
    <property type="molecule type" value="Genomic_DNA"/>
</dbReference>
<proteinExistence type="predicted"/>
<name>A0A7K4Y4U0_BUCAB</name>
<dbReference type="GO" id="GO:0005789">
    <property type="term" value="C:endoplasmic reticulum membrane"/>
    <property type="evidence" value="ECO:0007669"/>
    <property type="project" value="TreeGrafter"/>
</dbReference>
<sequence>VSVLGKVAVSQIVDYLRHTTSRGSDDSGLEELCNMLDPDQKDVSMDLETFHAIMKEWIEDCKRKWEDGATEEPTASMADLEFKVHKNTSEAKEMHVQMNVTSGSLEAFGGDVSKGDLETSDLLTCVADLQYKNQKLQEENNKLKLTLEAADETNNKLLADNENLHQQVKSIQHSMLKAKSLEEELEEAKTNLNLSEEKRQQILCQNKQLEKENQSLIIKITSLQEENIRNSMDTDGLQKKILELSKNAAELQMQAHIYESTVVNKEASLVQKEQAIKELKLTVVECSSIIETLRAEKKMLLENMQHMQQELILNGLSFPLLFKFNNNIPEGVNSLHCELELAQSSEITKTEWMSPDETFDREVLFLLQGPEYAGEKFKIIMQNLVSGKVYMN</sequence>
<dbReference type="Proteomes" id="UP000551127">
    <property type="component" value="Unassembled WGS sequence"/>
</dbReference>
<evidence type="ECO:0000256" key="1">
    <source>
        <dbReference type="ARBA" id="ARBA00004167"/>
    </source>
</evidence>
<dbReference type="PANTHER" id="PTHR15352">
    <property type="entry name" value="LYMPHOID-RESTRICTED MEMBRANE PROTEIN, JAW1"/>
    <property type="match status" value="1"/>
</dbReference>
<dbReference type="AlphaFoldDB" id="A0A7K4Y4U0"/>
<keyword evidence="6 8" id="KW-0175">Coiled coil</keyword>
<feature type="non-terminal residue" evidence="11">
    <location>
        <position position="1"/>
    </location>
</feature>
<evidence type="ECO:0000256" key="4">
    <source>
        <dbReference type="ARBA" id="ARBA00022692"/>
    </source>
</evidence>
<feature type="non-terminal residue" evidence="11">
    <location>
        <position position="392"/>
    </location>
</feature>
<dbReference type="OrthoDB" id="10062605at2759"/>